<evidence type="ECO:0000256" key="1">
    <source>
        <dbReference type="SAM" id="Phobius"/>
    </source>
</evidence>
<evidence type="ECO:0008006" key="3">
    <source>
        <dbReference type="Google" id="ProtNLM"/>
    </source>
</evidence>
<proteinExistence type="predicted"/>
<organism evidence="2">
    <name type="scientific">marine metagenome</name>
    <dbReference type="NCBI Taxonomy" id="408172"/>
    <lineage>
        <taxon>unclassified sequences</taxon>
        <taxon>metagenomes</taxon>
        <taxon>ecological metagenomes</taxon>
    </lineage>
</organism>
<keyword evidence="1" id="KW-1133">Transmembrane helix</keyword>
<name>A0A383E5R6_9ZZZZ</name>
<feature type="transmembrane region" description="Helical" evidence="1">
    <location>
        <begin position="59"/>
        <end position="80"/>
    </location>
</feature>
<protein>
    <recommendedName>
        <fullName evidence="3">CPBP family intramembrane metalloprotease</fullName>
    </recommendedName>
</protein>
<dbReference type="AlphaFoldDB" id="A0A383E5R6"/>
<feature type="transmembrane region" description="Helical" evidence="1">
    <location>
        <begin position="20"/>
        <end position="39"/>
    </location>
</feature>
<sequence length="232" mass="26214">AHANYPAQPFYIRAIEVSTMGIFVSWIFIRYGILATLIWHFSVDAFYSAMILLRSSNAYFITTGAVCAGLVLFPLIYAIISYRKNGGFVSSDHLVNALDTEIVEEKSETKELIDKTRISISYNPLSSGRVKLGLCVGIIGILLYSFISISLKSDDPIYNFTRMDKNRTEATKIAREYLTDQGFNLDGYQSVTYSENWLPSGGIMDKKNKYVAYILENGGKDKLRHFLSEDYI</sequence>
<keyword evidence="1" id="KW-0812">Transmembrane</keyword>
<feature type="non-terminal residue" evidence="2">
    <location>
        <position position="1"/>
    </location>
</feature>
<feature type="non-terminal residue" evidence="2">
    <location>
        <position position="232"/>
    </location>
</feature>
<dbReference type="EMBL" id="UINC01222843">
    <property type="protein sequence ID" value="SVE51793.1"/>
    <property type="molecule type" value="Genomic_DNA"/>
</dbReference>
<gene>
    <name evidence="2" type="ORF">METZ01_LOCUS504647</name>
</gene>
<evidence type="ECO:0000313" key="2">
    <source>
        <dbReference type="EMBL" id="SVE51793.1"/>
    </source>
</evidence>
<keyword evidence="1" id="KW-0472">Membrane</keyword>
<accession>A0A383E5R6</accession>
<feature type="transmembrane region" description="Helical" evidence="1">
    <location>
        <begin position="132"/>
        <end position="151"/>
    </location>
</feature>
<reference evidence="2" key="1">
    <citation type="submission" date="2018-05" db="EMBL/GenBank/DDBJ databases">
        <authorList>
            <person name="Lanie J.A."/>
            <person name="Ng W.-L."/>
            <person name="Kazmierczak K.M."/>
            <person name="Andrzejewski T.M."/>
            <person name="Davidsen T.M."/>
            <person name="Wayne K.J."/>
            <person name="Tettelin H."/>
            <person name="Glass J.I."/>
            <person name="Rusch D."/>
            <person name="Podicherti R."/>
            <person name="Tsui H.-C.T."/>
            <person name="Winkler M.E."/>
        </authorList>
    </citation>
    <scope>NUCLEOTIDE SEQUENCE</scope>
</reference>